<dbReference type="Proteomes" id="UP001174936">
    <property type="component" value="Unassembled WGS sequence"/>
</dbReference>
<keyword evidence="1" id="KW-0732">Signal</keyword>
<keyword evidence="3" id="KW-1185">Reference proteome</keyword>
<dbReference type="Pfam" id="PF14273">
    <property type="entry name" value="DUF4360"/>
    <property type="match status" value="1"/>
</dbReference>
<comment type="caution">
    <text evidence="2">The sequence shown here is derived from an EMBL/GenBank/DDBJ whole genome shotgun (WGS) entry which is preliminary data.</text>
</comment>
<protein>
    <recommendedName>
        <fullName evidence="4">Secreted protein</fullName>
    </recommendedName>
</protein>
<gene>
    <name evidence="2" type="ORF">B0T16DRAFT_331879</name>
</gene>
<name>A0AA39Y297_9PEZI</name>
<evidence type="ECO:0000256" key="1">
    <source>
        <dbReference type="SAM" id="SignalP"/>
    </source>
</evidence>
<dbReference type="InterPro" id="IPR025649">
    <property type="entry name" value="DUF4360"/>
</dbReference>
<evidence type="ECO:0008006" key="4">
    <source>
        <dbReference type="Google" id="ProtNLM"/>
    </source>
</evidence>
<feature type="chain" id="PRO_5041345766" description="Secreted protein" evidence="1">
    <location>
        <begin position="22"/>
        <end position="219"/>
    </location>
</feature>
<proteinExistence type="predicted"/>
<dbReference type="PANTHER" id="PTHR38847">
    <property type="match status" value="1"/>
</dbReference>
<sequence>MRLSNVLPFAGLVAALPAAEPDFIGGILPSAGPSGHEVQIDSIAYAGSGCNAGTVAGLLASDLTAVTLLFSEFIAESGKGVAAGKLRRNCNLLVKLKYPAGWQFSVFKADYRGYAQIPAGDVGTCKSTYYFQGISGQATSQMTINGPYENNYLKSDQFGLQTTVWSPCGQEGILSINSEVRIAPKDSNTAKAGLLTVDSADLKFKQIHYLQWQKCTRRA</sequence>
<feature type="signal peptide" evidence="1">
    <location>
        <begin position="1"/>
        <end position="21"/>
    </location>
</feature>
<evidence type="ECO:0000313" key="3">
    <source>
        <dbReference type="Proteomes" id="UP001174936"/>
    </source>
</evidence>
<organism evidence="2 3">
    <name type="scientific">Cercophora newfieldiana</name>
    <dbReference type="NCBI Taxonomy" id="92897"/>
    <lineage>
        <taxon>Eukaryota</taxon>
        <taxon>Fungi</taxon>
        <taxon>Dikarya</taxon>
        <taxon>Ascomycota</taxon>
        <taxon>Pezizomycotina</taxon>
        <taxon>Sordariomycetes</taxon>
        <taxon>Sordariomycetidae</taxon>
        <taxon>Sordariales</taxon>
        <taxon>Lasiosphaeriaceae</taxon>
        <taxon>Cercophora</taxon>
    </lineage>
</organism>
<accession>A0AA39Y297</accession>
<evidence type="ECO:0000313" key="2">
    <source>
        <dbReference type="EMBL" id="KAK0644686.1"/>
    </source>
</evidence>
<dbReference type="AlphaFoldDB" id="A0AA39Y297"/>
<reference evidence="2" key="1">
    <citation type="submission" date="2023-06" db="EMBL/GenBank/DDBJ databases">
        <title>Genome-scale phylogeny and comparative genomics of the fungal order Sordariales.</title>
        <authorList>
            <consortium name="Lawrence Berkeley National Laboratory"/>
            <person name="Hensen N."/>
            <person name="Bonometti L."/>
            <person name="Westerberg I."/>
            <person name="Brannstrom I.O."/>
            <person name="Guillou S."/>
            <person name="Cros-Aarteil S."/>
            <person name="Calhoun S."/>
            <person name="Haridas S."/>
            <person name="Kuo A."/>
            <person name="Mondo S."/>
            <person name="Pangilinan J."/>
            <person name="Riley R."/>
            <person name="Labutti K."/>
            <person name="Andreopoulos B."/>
            <person name="Lipzen A."/>
            <person name="Chen C."/>
            <person name="Yanf M."/>
            <person name="Daum C."/>
            <person name="Ng V."/>
            <person name="Clum A."/>
            <person name="Steindorff A."/>
            <person name="Ohm R."/>
            <person name="Martin F."/>
            <person name="Silar P."/>
            <person name="Natvig D."/>
            <person name="Lalanne C."/>
            <person name="Gautier V."/>
            <person name="Ament-Velasquez S.L."/>
            <person name="Kruys A."/>
            <person name="Hutchinson M.I."/>
            <person name="Powell A.J."/>
            <person name="Barry K."/>
            <person name="Miller A.N."/>
            <person name="Grigoriev I.V."/>
            <person name="Debuchy R."/>
            <person name="Gladieux P."/>
            <person name="Thoren M.H."/>
            <person name="Johannesson H."/>
        </authorList>
    </citation>
    <scope>NUCLEOTIDE SEQUENCE</scope>
    <source>
        <strain evidence="2">SMH2532-1</strain>
    </source>
</reference>
<dbReference type="PANTHER" id="PTHR38847:SF1">
    <property type="entry name" value="PSEUDOURIDINE SYNTHASE RSUA_RLUA-LIKE DOMAIN-CONTAINING PROTEIN"/>
    <property type="match status" value="1"/>
</dbReference>
<dbReference type="EMBL" id="JAULSV010000005">
    <property type="protein sequence ID" value="KAK0644686.1"/>
    <property type="molecule type" value="Genomic_DNA"/>
</dbReference>